<evidence type="ECO:0000313" key="3">
    <source>
        <dbReference type="Proteomes" id="UP000824204"/>
    </source>
</evidence>
<feature type="transmembrane region" description="Helical" evidence="1">
    <location>
        <begin position="145"/>
        <end position="165"/>
    </location>
</feature>
<accession>A0A9D2AGE2</accession>
<evidence type="ECO:0000256" key="1">
    <source>
        <dbReference type="SAM" id="Phobius"/>
    </source>
</evidence>
<keyword evidence="1" id="KW-1133">Transmembrane helix</keyword>
<protein>
    <submittedName>
        <fullName evidence="2">Uncharacterized protein</fullName>
    </submittedName>
</protein>
<organism evidence="2 3">
    <name type="scientific">Candidatus Borkfalkia faecipullorum</name>
    <dbReference type="NCBI Taxonomy" id="2838510"/>
    <lineage>
        <taxon>Bacteria</taxon>
        <taxon>Bacillati</taxon>
        <taxon>Bacillota</taxon>
        <taxon>Clostridia</taxon>
        <taxon>Christensenellales</taxon>
        <taxon>Christensenellaceae</taxon>
        <taxon>Candidatus Borkfalkia</taxon>
    </lineage>
</organism>
<feature type="transmembrane region" description="Helical" evidence="1">
    <location>
        <begin position="55"/>
        <end position="73"/>
    </location>
</feature>
<evidence type="ECO:0000313" key="2">
    <source>
        <dbReference type="EMBL" id="HIX07812.1"/>
    </source>
</evidence>
<gene>
    <name evidence="2" type="ORF">H9741_05040</name>
</gene>
<name>A0A9D2AGE2_9FIRM</name>
<dbReference type="Proteomes" id="UP000824204">
    <property type="component" value="Unassembled WGS sequence"/>
</dbReference>
<keyword evidence="1" id="KW-0812">Transmembrane</keyword>
<reference evidence="2" key="1">
    <citation type="journal article" date="2021" name="PeerJ">
        <title>Extensive microbial diversity within the chicken gut microbiome revealed by metagenomics and culture.</title>
        <authorList>
            <person name="Gilroy R."/>
            <person name="Ravi A."/>
            <person name="Getino M."/>
            <person name="Pursley I."/>
            <person name="Horton D.L."/>
            <person name="Alikhan N.F."/>
            <person name="Baker D."/>
            <person name="Gharbi K."/>
            <person name="Hall N."/>
            <person name="Watson M."/>
            <person name="Adriaenssens E.M."/>
            <person name="Foster-Nyarko E."/>
            <person name="Jarju S."/>
            <person name="Secka A."/>
            <person name="Antonio M."/>
            <person name="Oren A."/>
            <person name="Chaudhuri R.R."/>
            <person name="La Ragione R."/>
            <person name="Hildebrand F."/>
            <person name="Pallen M.J."/>
        </authorList>
    </citation>
    <scope>NUCLEOTIDE SEQUENCE</scope>
    <source>
        <strain evidence="2">811</strain>
    </source>
</reference>
<dbReference type="AlphaFoldDB" id="A0A9D2AGE2"/>
<keyword evidence="1" id="KW-0472">Membrane</keyword>
<sequence length="167" mass="19556">MKIFLTNRADVQIFCDDKRLPVRKEKGMEYVETGKANGEQVTLRLVRRHELSRPLWLLYAFVFWIVGIFGFFTPRYSPFTPSLDCSMMFFENNAASLRVRFTHYLDETGRRPVPAVTELTGFAYTENPYYQPDPEAKRRRKLYKLFSWLGRLAVIVAIAAIIFIINS</sequence>
<proteinExistence type="predicted"/>
<dbReference type="EMBL" id="DXFX01000067">
    <property type="protein sequence ID" value="HIX07812.1"/>
    <property type="molecule type" value="Genomic_DNA"/>
</dbReference>
<reference evidence="2" key="2">
    <citation type="submission" date="2021-04" db="EMBL/GenBank/DDBJ databases">
        <authorList>
            <person name="Gilroy R."/>
        </authorList>
    </citation>
    <scope>NUCLEOTIDE SEQUENCE</scope>
    <source>
        <strain evidence="2">811</strain>
    </source>
</reference>
<comment type="caution">
    <text evidence="2">The sequence shown here is derived from an EMBL/GenBank/DDBJ whole genome shotgun (WGS) entry which is preliminary data.</text>
</comment>